<dbReference type="PANTHER" id="PTHR33384:SF17">
    <property type="entry name" value="VQ DOMAIN-CONTAINING PROTEIN"/>
    <property type="match status" value="1"/>
</dbReference>
<dbReference type="AlphaFoldDB" id="A0A5N6QU24"/>
<proteinExistence type="predicted"/>
<dbReference type="EMBL" id="CM017322">
    <property type="protein sequence ID" value="KAE8010675.1"/>
    <property type="molecule type" value="Genomic_DNA"/>
</dbReference>
<keyword evidence="3" id="KW-1185">Reference proteome</keyword>
<feature type="region of interest" description="Disordered" evidence="1">
    <location>
        <begin position="1"/>
        <end position="61"/>
    </location>
</feature>
<gene>
    <name evidence="2" type="ORF">FH972_007023</name>
</gene>
<accession>A0A5N6QU24</accession>
<organism evidence="2 3">
    <name type="scientific">Carpinus fangiana</name>
    <dbReference type="NCBI Taxonomy" id="176857"/>
    <lineage>
        <taxon>Eukaryota</taxon>
        <taxon>Viridiplantae</taxon>
        <taxon>Streptophyta</taxon>
        <taxon>Embryophyta</taxon>
        <taxon>Tracheophyta</taxon>
        <taxon>Spermatophyta</taxon>
        <taxon>Magnoliopsida</taxon>
        <taxon>eudicotyledons</taxon>
        <taxon>Gunneridae</taxon>
        <taxon>Pentapetalae</taxon>
        <taxon>rosids</taxon>
        <taxon>fabids</taxon>
        <taxon>Fagales</taxon>
        <taxon>Betulaceae</taxon>
        <taxon>Carpinus</taxon>
    </lineage>
</organism>
<dbReference type="PANTHER" id="PTHR33384">
    <property type="entry name" value="EXPRESSED PROTEIN"/>
    <property type="match status" value="1"/>
</dbReference>
<dbReference type="OrthoDB" id="646413at2759"/>
<name>A0A5N6QU24_9ROSI</name>
<evidence type="ECO:0000256" key="1">
    <source>
        <dbReference type="SAM" id="MobiDB-lite"/>
    </source>
</evidence>
<sequence length="129" mass="14164">MHHFAAKGNLVDSGSETNKLGSRGNEQPLCPKPRRLGPSMPEFLKPPRCSKHSQPNPDGRKDILNIISEKNTDGREALCNGCTPSCYSGSPPSRTNNPLVQDVQFIHQMELLSPFTRAKLSDKFGFTSA</sequence>
<reference evidence="2 3" key="1">
    <citation type="submission" date="2019-06" db="EMBL/GenBank/DDBJ databases">
        <title>A chromosomal-level reference genome of Carpinus fangiana (Coryloideae, Betulaceae).</title>
        <authorList>
            <person name="Yang X."/>
            <person name="Wang Z."/>
            <person name="Zhang L."/>
            <person name="Hao G."/>
            <person name="Liu J."/>
            <person name="Yang Y."/>
        </authorList>
    </citation>
    <scope>NUCLEOTIDE SEQUENCE [LARGE SCALE GENOMIC DNA]</scope>
    <source>
        <strain evidence="2">Cfa_2016G</strain>
        <tissue evidence="2">Leaf</tissue>
    </source>
</reference>
<protein>
    <submittedName>
        <fullName evidence="2">Uncharacterized protein</fullName>
    </submittedName>
</protein>
<evidence type="ECO:0000313" key="3">
    <source>
        <dbReference type="Proteomes" id="UP000327013"/>
    </source>
</evidence>
<dbReference type="Proteomes" id="UP000327013">
    <property type="component" value="Chromosome 2"/>
</dbReference>
<evidence type="ECO:0000313" key="2">
    <source>
        <dbReference type="EMBL" id="KAE8010675.1"/>
    </source>
</evidence>